<dbReference type="InterPro" id="IPR051782">
    <property type="entry name" value="ABC_Transporter_VariousFunc"/>
</dbReference>
<keyword evidence="2" id="KW-0547">Nucleotide-binding</keyword>
<evidence type="ECO:0000259" key="4">
    <source>
        <dbReference type="PROSITE" id="PS50893"/>
    </source>
</evidence>
<evidence type="ECO:0000256" key="2">
    <source>
        <dbReference type="ARBA" id="ARBA00022741"/>
    </source>
</evidence>
<dbReference type="AlphaFoldDB" id="A0A0A5HUU2"/>
<proteinExistence type="predicted"/>
<dbReference type="Proteomes" id="UP000030401">
    <property type="component" value="Unassembled WGS sequence"/>
</dbReference>
<evidence type="ECO:0000256" key="1">
    <source>
        <dbReference type="ARBA" id="ARBA00022448"/>
    </source>
</evidence>
<dbReference type="CDD" id="cd03230">
    <property type="entry name" value="ABC_DR_subfamily_A"/>
    <property type="match status" value="1"/>
</dbReference>
<name>A0A0A5HUU2_9BACI</name>
<dbReference type="InterPro" id="IPR017871">
    <property type="entry name" value="ABC_transporter-like_CS"/>
</dbReference>
<feature type="domain" description="ABC transporter" evidence="4">
    <location>
        <begin position="2"/>
        <end position="230"/>
    </location>
</feature>
<dbReference type="PROSITE" id="PS50893">
    <property type="entry name" value="ABC_TRANSPORTER_2"/>
    <property type="match status" value="1"/>
</dbReference>
<dbReference type="PROSITE" id="PS00211">
    <property type="entry name" value="ABC_TRANSPORTER_1"/>
    <property type="match status" value="1"/>
</dbReference>
<dbReference type="PANTHER" id="PTHR42939">
    <property type="entry name" value="ABC TRANSPORTER ATP-BINDING PROTEIN ALBC-RELATED"/>
    <property type="match status" value="1"/>
</dbReference>
<dbReference type="GO" id="GO:0005524">
    <property type="term" value="F:ATP binding"/>
    <property type="evidence" value="ECO:0007669"/>
    <property type="project" value="UniProtKB-KW"/>
</dbReference>
<protein>
    <recommendedName>
        <fullName evidence="4">ABC transporter domain-containing protein</fullName>
    </recommendedName>
</protein>
<dbReference type="Gene3D" id="3.40.50.300">
    <property type="entry name" value="P-loop containing nucleotide triphosphate hydrolases"/>
    <property type="match status" value="1"/>
</dbReference>
<organism evidence="5 6">
    <name type="scientific">Pontibacillus litoralis JSM 072002</name>
    <dbReference type="NCBI Taxonomy" id="1385512"/>
    <lineage>
        <taxon>Bacteria</taxon>
        <taxon>Bacillati</taxon>
        <taxon>Bacillota</taxon>
        <taxon>Bacilli</taxon>
        <taxon>Bacillales</taxon>
        <taxon>Bacillaceae</taxon>
        <taxon>Pontibacillus</taxon>
    </lineage>
</organism>
<evidence type="ECO:0000313" key="5">
    <source>
        <dbReference type="EMBL" id="KGX87402.1"/>
    </source>
</evidence>
<comment type="caution">
    <text evidence="5">The sequence shown here is derived from an EMBL/GenBank/DDBJ whole genome shotgun (WGS) entry which is preliminary data.</text>
</comment>
<keyword evidence="6" id="KW-1185">Reference proteome</keyword>
<dbReference type="SUPFAM" id="SSF52540">
    <property type="entry name" value="P-loop containing nucleoside triphosphate hydrolases"/>
    <property type="match status" value="1"/>
</dbReference>
<dbReference type="RefSeq" id="WP_052127170.1">
    <property type="nucleotide sequence ID" value="NZ_AVPG01000007.1"/>
</dbReference>
<dbReference type="InterPro" id="IPR003439">
    <property type="entry name" value="ABC_transporter-like_ATP-bd"/>
</dbReference>
<dbReference type="SMART" id="SM00382">
    <property type="entry name" value="AAA"/>
    <property type="match status" value="1"/>
</dbReference>
<dbReference type="InterPro" id="IPR003593">
    <property type="entry name" value="AAA+_ATPase"/>
</dbReference>
<dbReference type="OrthoDB" id="9804819at2"/>
<dbReference type="EMBL" id="AVPG01000007">
    <property type="protein sequence ID" value="KGX87402.1"/>
    <property type="molecule type" value="Genomic_DNA"/>
</dbReference>
<accession>A0A0A5HUU2</accession>
<dbReference type="Pfam" id="PF00005">
    <property type="entry name" value="ABC_tran"/>
    <property type="match status" value="1"/>
</dbReference>
<dbReference type="eggNOG" id="COG1131">
    <property type="taxonomic scope" value="Bacteria"/>
</dbReference>
<dbReference type="PANTHER" id="PTHR42939:SF1">
    <property type="entry name" value="ABC TRANSPORTER ATP-BINDING PROTEIN ALBC-RELATED"/>
    <property type="match status" value="1"/>
</dbReference>
<sequence length="241" mass="27729">MIELVQIEKYYKRKQVLAIPSFSIESGAAYGILGPNGAGKSTLLKLIASIEKPTKGTLYFNGQPYRHVLKQVRQSIGYIPQDIALYPELTVTQQMDFWLRLSWKQADQNFLKKMKRTLRLDEVAHKRLNELSGGWQRKLNLCIGMIHNPNICLFDEPTVGVDIAAKEDIIEWLSTLHNEGKTLLYISHDRYELERLSDHYVVMANGTMLFHGDKSLLQRNKDTILQHDSSHQELTKILSHL</sequence>
<dbReference type="GO" id="GO:0016887">
    <property type="term" value="F:ATP hydrolysis activity"/>
    <property type="evidence" value="ECO:0007669"/>
    <property type="project" value="InterPro"/>
</dbReference>
<keyword evidence="3" id="KW-0067">ATP-binding</keyword>
<dbReference type="STRING" id="1385512.N784_15735"/>
<evidence type="ECO:0000256" key="3">
    <source>
        <dbReference type="ARBA" id="ARBA00022840"/>
    </source>
</evidence>
<gene>
    <name evidence="5" type="ORF">N784_15735</name>
</gene>
<reference evidence="5 6" key="1">
    <citation type="submission" date="2013-08" db="EMBL/GenBank/DDBJ databases">
        <authorList>
            <person name="Huang J."/>
            <person name="Wang G."/>
        </authorList>
    </citation>
    <scope>NUCLEOTIDE SEQUENCE [LARGE SCALE GENOMIC DNA]</scope>
    <source>
        <strain evidence="5 6">JSM 072002</strain>
    </source>
</reference>
<keyword evidence="1" id="KW-0813">Transport</keyword>
<evidence type="ECO:0000313" key="6">
    <source>
        <dbReference type="Proteomes" id="UP000030401"/>
    </source>
</evidence>
<dbReference type="InterPro" id="IPR027417">
    <property type="entry name" value="P-loop_NTPase"/>
</dbReference>